<reference evidence="1" key="1">
    <citation type="submission" date="2018-02" db="EMBL/GenBank/DDBJ databases">
        <title>Rhizophora mucronata_Transcriptome.</title>
        <authorList>
            <person name="Meera S.P."/>
            <person name="Sreeshan A."/>
            <person name="Augustine A."/>
        </authorList>
    </citation>
    <scope>NUCLEOTIDE SEQUENCE</scope>
    <source>
        <tissue evidence="1">Leaf</tissue>
    </source>
</reference>
<dbReference type="AlphaFoldDB" id="A0A2P2KL42"/>
<organism evidence="1">
    <name type="scientific">Rhizophora mucronata</name>
    <name type="common">Asiatic mangrove</name>
    <dbReference type="NCBI Taxonomy" id="61149"/>
    <lineage>
        <taxon>Eukaryota</taxon>
        <taxon>Viridiplantae</taxon>
        <taxon>Streptophyta</taxon>
        <taxon>Embryophyta</taxon>
        <taxon>Tracheophyta</taxon>
        <taxon>Spermatophyta</taxon>
        <taxon>Magnoliopsida</taxon>
        <taxon>eudicotyledons</taxon>
        <taxon>Gunneridae</taxon>
        <taxon>Pentapetalae</taxon>
        <taxon>rosids</taxon>
        <taxon>fabids</taxon>
        <taxon>Malpighiales</taxon>
        <taxon>Rhizophoraceae</taxon>
        <taxon>Rhizophora</taxon>
    </lineage>
</organism>
<name>A0A2P2KL42_RHIMU</name>
<accession>A0A2P2KL42</accession>
<proteinExistence type="predicted"/>
<evidence type="ECO:0000313" key="1">
    <source>
        <dbReference type="EMBL" id="MBX06437.1"/>
    </source>
</evidence>
<protein>
    <submittedName>
        <fullName evidence="1">Uncharacterized protein MANES_15G172400</fullName>
    </submittedName>
</protein>
<sequence>MFTGKNQIVKHSVQVPQLGVTIEHIKYKDKGRINQIKKHTCHAFPLVSNYSCNIPKCNSRIIFLDILPFHL</sequence>
<dbReference type="EMBL" id="GGEC01025953">
    <property type="protein sequence ID" value="MBX06437.1"/>
    <property type="molecule type" value="Transcribed_RNA"/>
</dbReference>